<dbReference type="InterPro" id="IPR029068">
    <property type="entry name" value="Glyas_Bleomycin-R_OHBP_Dase"/>
</dbReference>
<proteinExistence type="predicted"/>
<dbReference type="GO" id="GO:0016829">
    <property type="term" value="F:lyase activity"/>
    <property type="evidence" value="ECO:0007669"/>
    <property type="project" value="UniProtKB-KW"/>
</dbReference>
<keyword evidence="2" id="KW-0456">Lyase</keyword>
<dbReference type="RefSeq" id="WP_098152898.1">
    <property type="nucleotide sequence ID" value="NZ_CADEPP010000003.1"/>
</dbReference>
<reference evidence="3" key="1">
    <citation type="submission" date="2017-09" db="EMBL/GenBank/DDBJ databases">
        <title>FDA dAtabase for Regulatory Grade micrObial Sequences (FDA-ARGOS): Supporting development and validation of Infectious Disease Dx tests.</title>
        <authorList>
            <person name="Minogue T."/>
            <person name="Wolcott M."/>
            <person name="Wasieloski L."/>
            <person name="Aguilar W."/>
            <person name="Moore D."/>
            <person name="Tallon L."/>
            <person name="Sadzewicz L."/>
            <person name="Ott S."/>
            <person name="Zhao X."/>
            <person name="Nagaraj S."/>
            <person name="Vavikolanu K."/>
            <person name="Aluvathingal J."/>
            <person name="Nadendla S."/>
            <person name="Sichtig H."/>
        </authorList>
    </citation>
    <scope>NUCLEOTIDE SEQUENCE [LARGE SCALE GENOMIC DNA]</scope>
    <source>
        <strain evidence="3">FDAARGOS_390</strain>
    </source>
</reference>
<accession>A0A2A7SHT3</accession>
<dbReference type="Pfam" id="PF00903">
    <property type="entry name" value="Glyoxalase"/>
    <property type="match status" value="1"/>
</dbReference>
<sequence>MPIPMTRVILYTHDVRQLKCFYQTYFALPLREEIEGEWVVLDAGGIELALHHVGEAYRSPPGEGAARSGTGSNAKFVFQVEAGIEALHDSLLQAGVPMRGIKRYDGFPYRLCDGTDPEGNVFQLMQADAAGVATS</sequence>
<dbReference type="AlphaFoldDB" id="A0A2A7SHT3"/>
<dbReference type="InterPro" id="IPR037523">
    <property type="entry name" value="VOC_core"/>
</dbReference>
<protein>
    <submittedName>
        <fullName evidence="2">Lactoylglutathione lyase</fullName>
    </submittedName>
</protein>
<dbReference type="PROSITE" id="PS51819">
    <property type="entry name" value="VOC"/>
    <property type="match status" value="1"/>
</dbReference>
<dbReference type="EMBL" id="PDDY01000001">
    <property type="protein sequence ID" value="PEH43111.1"/>
    <property type="molecule type" value="Genomic_DNA"/>
</dbReference>
<evidence type="ECO:0000313" key="2">
    <source>
        <dbReference type="EMBL" id="PEH43111.1"/>
    </source>
</evidence>
<evidence type="ECO:0000259" key="1">
    <source>
        <dbReference type="PROSITE" id="PS51819"/>
    </source>
</evidence>
<name>A0A2A7SHT3_BURGA</name>
<evidence type="ECO:0000313" key="3">
    <source>
        <dbReference type="Proteomes" id="UP000220629"/>
    </source>
</evidence>
<feature type="domain" description="VOC" evidence="1">
    <location>
        <begin position="4"/>
        <end position="127"/>
    </location>
</feature>
<comment type="caution">
    <text evidence="2">The sequence shown here is derived from an EMBL/GenBank/DDBJ whole genome shotgun (WGS) entry which is preliminary data.</text>
</comment>
<dbReference type="InterPro" id="IPR004360">
    <property type="entry name" value="Glyas_Fos-R_dOase_dom"/>
</dbReference>
<organism evidence="2 3">
    <name type="scientific">Burkholderia gladioli</name>
    <name type="common">Pseudomonas marginata</name>
    <name type="synonym">Phytomonas marginata</name>
    <dbReference type="NCBI Taxonomy" id="28095"/>
    <lineage>
        <taxon>Bacteria</taxon>
        <taxon>Pseudomonadati</taxon>
        <taxon>Pseudomonadota</taxon>
        <taxon>Betaproteobacteria</taxon>
        <taxon>Burkholderiales</taxon>
        <taxon>Burkholderiaceae</taxon>
        <taxon>Burkholderia</taxon>
    </lineage>
</organism>
<gene>
    <name evidence="2" type="ORF">CRM94_13705</name>
</gene>
<dbReference type="SUPFAM" id="SSF54593">
    <property type="entry name" value="Glyoxalase/Bleomycin resistance protein/Dihydroxybiphenyl dioxygenase"/>
    <property type="match status" value="1"/>
</dbReference>
<dbReference type="Gene3D" id="3.10.180.10">
    <property type="entry name" value="2,3-Dihydroxybiphenyl 1,2-Dioxygenase, domain 1"/>
    <property type="match status" value="1"/>
</dbReference>
<dbReference type="Proteomes" id="UP000220629">
    <property type="component" value="Unassembled WGS sequence"/>
</dbReference>